<reference evidence="1" key="1">
    <citation type="submission" date="2021-05" db="EMBL/GenBank/DDBJ databases">
        <authorList>
            <person name="Scholz U."/>
            <person name="Mascher M."/>
            <person name="Fiebig A."/>
        </authorList>
    </citation>
    <scope>NUCLEOTIDE SEQUENCE [LARGE SCALE GENOMIC DNA]</scope>
</reference>
<accession>A0ACD5X5Q1</accession>
<proteinExistence type="predicted"/>
<organism evidence="1 2">
    <name type="scientific">Avena sativa</name>
    <name type="common">Oat</name>
    <dbReference type="NCBI Taxonomy" id="4498"/>
    <lineage>
        <taxon>Eukaryota</taxon>
        <taxon>Viridiplantae</taxon>
        <taxon>Streptophyta</taxon>
        <taxon>Embryophyta</taxon>
        <taxon>Tracheophyta</taxon>
        <taxon>Spermatophyta</taxon>
        <taxon>Magnoliopsida</taxon>
        <taxon>Liliopsida</taxon>
        <taxon>Poales</taxon>
        <taxon>Poaceae</taxon>
        <taxon>BOP clade</taxon>
        <taxon>Pooideae</taxon>
        <taxon>Poodae</taxon>
        <taxon>Poeae</taxon>
        <taxon>Poeae Chloroplast Group 1 (Aveneae type)</taxon>
        <taxon>Aveninae</taxon>
        <taxon>Avena</taxon>
    </lineage>
</organism>
<dbReference type="EnsemblPlants" id="AVESA.00010b.r2.4DG0743070.1">
    <property type="protein sequence ID" value="AVESA.00010b.r2.4DG0743070.1.CDS.1"/>
    <property type="gene ID" value="AVESA.00010b.r2.4DG0743070"/>
</dbReference>
<sequence length="406" mass="45224">MSSLCGHPHSPAVKTPLEDDDLLSEILLRLPPQPSSLPRVSLVCKRWHTIASDRGFSRRFRIHHRRKPPLLGFFDGVLGSFQPTLEAPNSVPPGRFSLQHGDCFWSFGCRHGLALIFDLTGLCFLVCDPVTGDQHRVAIPSGLATRAQEIVINGAVFRTGRDAHFQVVLTTADNDDKQNRQALACVYSSETGVWGDLISTPLPFEVPTSDDPTIPTFVIPSKPAVLAGNSIYWKLTGNFVGILEFDLDKQNLAVIRVPVYMPEISVFWIMRAEGGGLGLLFHTGSSIQLWKRRTDHDGFATWALGRTIELDKLLSQEKSTMILGLLGYAEENNVVYLWASGDVFMVHLESLQFKKLFETSYVSKCHPFESVYTAGNNTPTHIGYNKTKLISDNCLKEYISYPFVLS</sequence>
<reference evidence="1" key="2">
    <citation type="submission" date="2025-09" db="UniProtKB">
        <authorList>
            <consortium name="EnsemblPlants"/>
        </authorList>
    </citation>
    <scope>IDENTIFICATION</scope>
</reference>
<protein>
    <submittedName>
        <fullName evidence="1">Uncharacterized protein</fullName>
    </submittedName>
</protein>
<evidence type="ECO:0000313" key="2">
    <source>
        <dbReference type="Proteomes" id="UP001732700"/>
    </source>
</evidence>
<keyword evidence="2" id="KW-1185">Reference proteome</keyword>
<evidence type="ECO:0000313" key="1">
    <source>
        <dbReference type="EnsemblPlants" id="AVESA.00010b.r2.4DG0743070.1.CDS.1"/>
    </source>
</evidence>
<dbReference type="Proteomes" id="UP001732700">
    <property type="component" value="Chromosome 4D"/>
</dbReference>
<name>A0ACD5X5Q1_AVESA</name>